<dbReference type="InterPro" id="IPR036249">
    <property type="entry name" value="Thioredoxin-like_sf"/>
</dbReference>
<dbReference type="GO" id="GO:0005783">
    <property type="term" value="C:endoplasmic reticulum"/>
    <property type="evidence" value="ECO:0000318"/>
    <property type="project" value="GO_Central"/>
</dbReference>
<dbReference type="SUPFAM" id="SSF52833">
    <property type="entry name" value="Thioredoxin-like"/>
    <property type="match status" value="2"/>
</dbReference>
<dbReference type="GO" id="GO:0003756">
    <property type="term" value="F:protein disulfide isomerase activity"/>
    <property type="evidence" value="ECO:0000318"/>
    <property type="project" value="GO_Central"/>
</dbReference>
<proteinExistence type="inferred from homology"/>
<reference evidence="3" key="1">
    <citation type="journal article" date="2008" name="Nat. Genet.">
        <title>The Pristionchus pacificus genome provides a unique perspective on nematode lifestyle and parasitism.</title>
        <authorList>
            <person name="Dieterich C."/>
            <person name="Clifton S.W."/>
            <person name="Schuster L.N."/>
            <person name="Chinwalla A."/>
            <person name="Delehaunty K."/>
            <person name="Dinkelacker I."/>
            <person name="Fulton L."/>
            <person name="Fulton R."/>
            <person name="Godfrey J."/>
            <person name="Minx P."/>
            <person name="Mitreva M."/>
            <person name="Roeseler W."/>
            <person name="Tian H."/>
            <person name="Witte H."/>
            <person name="Yang S.P."/>
            <person name="Wilson R.K."/>
            <person name="Sommer R.J."/>
        </authorList>
    </citation>
    <scope>NUCLEOTIDE SEQUENCE [LARGE SCALE GENOMIC DNA]</scope>
    <source>
        <strain evidence="3">PS312</strain>
    </source>
</reference>
<dbReference type="PANTHER" id="PTHR18929:SF240">
    <property type="entry name" value="PROTEIN DISULFIDE-ISOMERASE"/>
    <property type="match status" value="1"/>
</dbReference>
<dbReference type="AlphaFoldDB" id="A0A2A6CQP3"/>
<dbReference type="Gene3D" id="3.40.30.10">
    <property type="entry name" value="Glutaredoxin"/>
    <property type="match status" value="4"/>
</dbReference>
<gene>
    <name evidence="2" type="primary">WBGene00276319</name>
</gene>
<comment type="similarity">
    <text evidence="1">Belongs to the protein disulfide isomerase family.</text>
</comment>
<dbReference type="Pfam" id="PF00085">
    <property type="entry name" value="Thioredoxin"/>
    <property type="match status" value="1"/>
</dbReference>
<dbReference type="OrthoDB" id="427280at2759"/>
<dbReference type="PANTHER" id="PTHR18929">
    <property type="entry name" value="PROTEIN DISULFIDE ISOMERASE"/>
    <property type="match status" value="1"/>
</dbReference>
<dbReference type="PRINTS" id="PR00421">
    <property type="entry name" value="THIOREDOXIN"/>
</dbReference>
<evidence type="ECO:0000256" key="1">
    <source>
        <dbReference type="ARBA" id="ARBA00006347"/>
    </source>
</evidence>
<dbReference type="InterPro" id="IPR013766">
    <property type="entry name" value="Thioredoxin_domain"/>
</dbReference>
<accession>A0A8R1UQ79</accession>
<dbReference type="InterPro" id="IPR017937">
    <property type="entry name" value="Thioredoxin_CS"/>
</dbReference>
<organism evidence="2 3">
    <name type="scientific">Pristionchus pacificus</name>
    <name type="common">Parasitic nematode worm</name>
    <dbReference type="NCBI Taxonomy" id="54126"/>
    <lineage>
        <taxon>Eukaryota</taxon>
        <taxon>Metazoa</taxon>
        <taxon>Ecdysozoa</taxon>
        <taxon>Nematoda</taxon>
        <taxon>Chromadorea</taxon>
        <taxon>Rhabditida</taxon>
        <taxon>Rhabditina</taxon>
        <taxon>Diplogasteromorpha</taxon>
        <taxon>Diplogasteroidea</taxon>
        <taxon>Neodiplogasteridae</taxon>
        <taxon>Pristionchus</taxon>
    </lineage>
</organism>
<dbReference type="Proteomes" id="UP000005239">
    <property type="component" value="Unassembled WGS sequence"/>
</dbReference>
<evidence type="ECO:0000313" key="2">
    <source>
        <dbReference type="EnsemblMetazoa" id="PPA37950.1"/>
    </source>
</evidence>
<keyword evidence="3" id="KW-1185">Reference proteome</keyword>
<name>A0A2A6CQP3_PRIPA</name>
<dbReference type="GO" id="GO:0034976">
    <property type="term" value="P:response to endoplasmic reticulum stress"/>
    <property type="evidence" value="ECO:0000318"/>
    <property type="project" value="GO_Central"/>
</dbReference>
<dbReference type="PROSITE" id="PS00194">
    <property type="entry name" value="THIOREDOXIN_1"/>
    <property type="match status" value="1"/>
</dbReference>
<reference evidence="2" key="2">
    <citation type="submission" date="2022-06" db="UniProtKB">
        <authorList>
            <consortium name="EnsemblMetazoa"/>
        </authorList>
    </citation>
    <scope>IDENTIFICATION</scope>
    <source>
        <strain evidence="2">PS312</strain>
    </source>
</reference>
<protein>
    <submittedName>
        <fullName evidence="2">Thioredoxin</fullName>
    </submittedName>
</protein>
<dbReference type="FunFam" id="3.40.30.10:FF:000454">
    <property type="entry name" value="Thioredoxin"/>
    <property type="match status" value="1"/>
</dbReference>
<dbReference type="EnsemblMetazoa" id="PPA37950.1">
    <property type="protein sequence ID" value="PPA37950.1"/>
    <property type="gene ID" value="WBGene00276319"/>
</dbReference>
<evidence type="ECO:0000313" key="3">
    <source>
        <dbReference type="Proteomes" id="UP000005239"/>
    </source>
</evidence>
<sequence>MLHRPSTCSPHPFRMNRLVSVALVGLLVVAPVLSVDIEEEENVLVLTYDNFESAIEAHPHMFVELYAPWCGHCKSLAPEYAKDDGSEMKLAKVDATVHGDLSRKFEVRFADIPRSSATTSLPSTLEAATPMLWGRRLRKKTGPAAVAIESSDDLKAFAEGNTLLPTSRFAPDFTDLTTENIVSFNERFLAGELKQHLMSADVLEDWDTKPVKVLVGKNFNEVGKNSGKGLLVKFYAPWYIEGLKVEGFPTLKYFPAGSDEVIDYKGGRALNDFVEFIEKKIGETTEYEKKEEHTEL</sequence>
<accession>A0A2A6CQP3</accession>
<dbReference type="CDD" id="cd02961">
    <property type="entry name" value="PDI_a_family"/>
    <property type="match status" value="1"/>
</dbReference>
<dbReference type="GO" id="GO:0006457">
    <property type="term" value="P:protein folding"/>
    <property type="evidence" value="ECO:0000318"/>
    <property type="project" value="GO_Central"/>
</dbReference>